<gene>
    <name evidence="2" type="ORF">ABVN21_01735</name>
</gene>
<organism evidence="2">
    <name type="scientific">Pseudomonas sp. MYb327</name>
    <dbReference type="NCBI Taxonomy" id="2745230"/>
    <lineage>
        <taxon>Bacteria</taxon>
        <taxon>Pseudomonadati</taxon>
        <taxon>Pseudomonadota</taxon>
        <taxon>Gammaproteobacteria</taxon>
        <taxon>Pseudomonadales</taxon>
        <taxon>Pseudomonadaceae</taxon>
        <taxon>Pseudomonas</taxon>
    </lineage>
</organism>
<evidence type="ECO:0000256" key="1">
    <source>
        <dbReference type="SAM" id="MobiDB-lite"/>
    </source>
</evidence>
<dbReference type="RefSeq" id="WP_339555513.1">
    <property type="nucleotide sequence ID" value="NZ_CP159258.1"/>
</dbReference>
<evidence type="ECO:0000313" key="2">
    <source>
        <dbReference type="EMBL" id="XCG74840.1"/>
    </source>
</evidence>
<proteinExistence type="predicted"/>
<dbReference type="AlphaFoldDB" id="A0AAU8E5N0"/>
<dbReference type="EMBL" id="CP159258">
    <property type="protein sequence ID" value="XCG74840.1"/>
    <property type="molecule type" value="Genomic_DNA"/>
</dbReference>
<feature type="compositionally biased region" description="Polar residues" evidence="1">
    <location>
        <begin position="11"/>
        <end position="21"/>
    </location>
</feature>
<feature type="region of interest" description="Disordered" evidence="1">
    <location>
        <begin position="1"/>
        <end position="23"/>
    </location>
</feature>
<reference evidence="2" key="1">
    <citation type="submission" date="2024-06" db="EMBL/GenBank/DDBJ databases">
        <title>The Caenorhabditis elegans bacterial microbiome influences microsporidia infection through nutrient limitation and inhibiting parasite invasion.</title>
        <authorList>
            <person name="Tamim El Jarkass H."/>
            <person name="Castelblanco S."/>
            <person name="Kaur M."/>
            <person name="Wan Y.C."/>
            <person name="Ellis A.E."/>
            <person name="Sheldon R.D."/>
            <person name="Lien E.C."/>
            <person name="Burton N.O."/>
            <person name="Wright G.D."/>
            <person name="Reinke A.W."/>
        </authorList>
    </citation>
    <scope>NUCLEOTIDE SEQUENCE</scope>
    <source>
        <strain evidence="2">MYb327</strain>
    </source>
</reference>
<sequence length="637" mass="70821">MAHWQFRPLNPNETSGSSISDDNFADEERTSVEILVRETLQNPLDARSSESVVRVEYKLVTVDLATTKFARSIFSDDWKTHFLAGELIESDALPTEMTFLVIEDFGTTGLEGCYTDSSSEGSTENWNAFWFREGEGAKTTKSNGGAGQGKITLYLASKLRSVFALTKRKSDDIELIFGCCRFKRNYKLPDDNRRWAKEARWGAISDPNELAVPIDKTQVLDGIKGELGLAREQEAGTTFIVPMPAGDITEKALRNAVVNEFFFAINRGRLVVKVGNITLDSTSIADVANNMGADCRLTRNYRDFLALTAKFADEVVTATAKDSWSKEARLTVGAFEETELTSLKEKFGNSEMVSVDFLIPVKKKQPKETSTAKFRVFLQQDESAEKSQELFVRQDLGIDGEKRLKAARIIVPVMALTFIQDPKLSDLLVAAEEPTHRNWNAKRPKVVAQYFSPNDALNAVRNAALRLVQLISPEGKKDDTALAIYFADPASEPAKRLGGGGITPETPKGEQQSPKEIPKPKPKPVVLKILEKGFEVRANAAEGFSFPIDCKITLAYATVVGDAFKLWDAADFWIGDESLYPREHSRISEPTTALNTMSFRLDDENSWLSVAGFDSNRQLEIRVKYQEVSDGANNEDN</sequence>
<feature type="region of interest" description="Disordered" evidence="1">
    <location>
        <begin position="494"/>
        <end position="521"/>
    </location>
</feature>
<accession>A0AAU8E5N0</accession>
<protein>
    <submittedName>
        <fullName evidence="2">Uncharacterized protein</fullName>
    </submittedName>
</protein>
<name>A0AAU8E5N0_9PSED</name>